<keyword evidence="4" id="KW-1133">Transmembrane helix</keyword>
<dbReference type="InterPro" id="IPR036097">
    <property type="entry name" value="HisK_dim/P_sf"/>
</dbReference>
<keyword evidence="7" id="KW-0808">Transferase</keyword>
<dbReference type="SMART" id="SM00091">
    <property type="entry name" value="PAS"/>
    <property type="match status" value="1"/>
</dbReference>
<dbReference type="PANTHER" id="PTHR43065">
    <property type="entry name" value="SENSOR HISTIDINE KINASE"/>
    <property type="match status" value="1"/>
</dbReference>
<dbReference type="InterPro" id="IPR036890">
    <property type="entry name" value="HATPase_C_sf"/>
</dbReference>
<feature type="coiled-coil region" evidence="3">
    <location>
        <begin position="220"/>
        <end position="251"/>
    </location>
</feature>
<organism evidence="7 8">
    <name type="scientific">Pelotalea chapellei</name>
    <dbReference type="NCBI Taxonomy" id="44671"/>
    <lineage>
        <taxon>Bacteria</taxon>
        <taxon>Pseudomonadati</taxon>
        <taxon>Thermodesulfobacteriota</taxon>
        <taxon>Desulfuromonadia</taxon>
        <taxon>Geobacterales</taxon>
        <taxon>Geobacteraceae</taxon>
        <taxon>Pelotalea</taxon>
    </lineage>
</organism>
<dbReference type="Proteomes" id="UP000784128">
    <property type="component" value="Unassembled WGS sequence"/>
</dbReference>
<dbReference type="Gene3D" id="1.10.287.130">
    <property type="match status" value="1"/>
</dbReference>
<dbReference type="InterPro" id="IPR005467">
    <property type="entry name" value="His_kinase_dom"/>
</dbReference>
<comment type="catalytic activity">
    <reaction evidence="1">
        <text>ATP + protein L-histidine = ADP + protein N-phospho-L-histidine.</text>
        <dbReference type="EC" id="2.7.13.3"/>
    </reaction>
</comment>
<sequence length="492" mass="56036">MTEPVLQGEHLRVPRSKTQEVGKWLPSVVFLTGFCISLILWMQERGAAIRELHDGLGLDSRLNMIGAIALGGMILSLMLALFTWQMTTSRARALEMARAMNHELIESETRYRQMFEGNSSITYLLDPADGKIIDANEAAAAFWGYSLEELRSLCITDINTASLEMLQNTWKNISSRGNYINEWRHTLKSGEIRDVEVFGGPLTFQDKPLLFFIAHDITERKQAEQALAMKQRQLEELNASLEERVNNTVDELRRKDKILIQQNRQAAMGEMINNIAHQWRQPLNSLGLVIQNTHFEFDAGLLTPEQMDLDMKLGMELIQFMSQTIDDFRTFFREDKEIKRFCIAESISRAVTLLEGSLMTHGIRIIRNQQEDLLIDGYPNEYAQALLNLLINARDALMERQVEQPEISLTVGREEEYAVVTITDNAGGIPIELIERIFDPYFTTKEQNTGTGIGLYMSKMIIEKHMGGSLNVTNLEGGAQFRIRNRLPEGFA</sequence>
<comment type="caution">
    <text evidence="7">The sequence shown here is derived from an EMBL/GenBank/DDBJ whole genome shotgun (WGS) entry which is preliminary data.</text>
</comment>
<dbReference type="SMART" id="SM00387">
    <property type="entry name" value="HATPase_c"/>
    <property type="match status" value="1"/>
</dbReference>
<evidence type="ECO:0000256" key="3">
    <source>
        <dbReference type="SAM" id="Coils"/>
    </source>
</evidence>
<dbReference type="InterPro" id="IPR035965">
    <property type="entry name" value="PAS-like_dom_sf"/>
</dbReference>
<keyword evidence="3" id="KW-0175">Coiled coil</keyword>
<feature type="domain" description="PAS" evidence="6">
    <location>
        <begin position="107"/>
        <end position="150"/>
    </location>
</feature>
<dbReference type="PROSITE" id="PS50109">
    <property type="entry name" value="HIS_KIN"/>
    <property type="match status" value="1"/>
</dbReference>
<dbReference type="Gene3D" id="3.30.450.20">
    <property type="entry name" value="PAS domain"/>
    <property type="match status" value="1"/>
</dbReference>
<dbReference type="InterPro" id="IPR003594">
    <property type="entry name" value="HATPase_dom"/>
</dbReference>
<accession>A0ABS5U6B6</accession>
<evidence type="ECO:0000256" key="2">
    <source>
        <dbReference type="ARBA" id="ARBA00012438"/>
    </source>
</evidence>
<dbReference type="SUPFAM" id="SSF47384">
    <property type="entry name" value="Homodimeric domain of signal transducing histidine kinase"/>
    <property type="match status" value="1"/>
</dbReference>
<evidence type="ECO:0000256" key="1">
    <source>
        <dbReference type="ARBA" id="ARBA00000085"/>
    </source>
</evidence>
<protein>
    <recommendedName>
        <fullName evidence="2">histidine kinase</fullName>
        <ecNumber evidence="2">2.7.13.3</ecNumber>
    </recommendedName>
</protein>
<dbReference type="Pfam" id="PF13426">
    <property type="entry name" value="PAS_9"/>
    <property type="match status" value="1"/>
</dbReference>
<dbReference type="InterPro" id="IPR004358">
    <property type="entry name" value="Sig_transdc_His_kin-like_C"/>
</dbReference>
<dbReference type="CDD" id="cd00130">
    <property type="entry name" value="PAS"/>
    <property type="match status" value="1"/>
</dbReference>
<dbReference type="Pfam" id="PF02518">
    <property type="entry name" value="HATPase_c"/>
    <property type="match status" value="1"/>
</dbReference>
<dbReference type="EMBL" id="JAHDYS010000004">
    <property type="protein sequence ID" value="MBT1071215.1"/>
    <property type="molecule type" value="Genomic_DNA"/>
</dbReference>
<dbReference type="PRINTS" id="PR00344">
    <property type="entry name" value="BCTRLSENSOR"/>
</dbReference>
<reference evidence="7 8" key="1">
    <citation type="submission" date="2021-05" db="EMBL/GenBank/DDBJ databases">
        <title>The draft genome of Geobacter chapellei DSM 13688.</title>
        <authorList>
            <person name="Xu Z."/>
            <person name="Masuda Y."/>
            <person name="Itoh H."/>
            <person name="Senoo K."/>
        </authorList>
    </citation>
    <scope>NUCLEOTIDE SEQUENCE [LARGE SCALE GENOMIC DNA]</scope>
    <source>
        <strain evidence="7 8">DSM 13688</strain>
    </source>
</reference>
<dbReference type="InterPro" id="IPR000014">
    <property type="entry name" value="PAS"/>
</dbReference>
<evidence type="ECO:0000313" key="8">
    <source>
        <dbReference type="Proteomes" id="UP000784128"/>
    </source>
</evidence>
<dbReference type="SUPFAM" id="SSF55785">
    <property type="entry name" value="PYP-like sensor domain (PAS domain)"/>
    <property type="match status" value="1"/>
</dbReference>
<dbReference type="GO" id="GO:0016301">
    <property type="term" value="F:kinase activity"/>
    <property type="evidence" value="ECO:0007669"/>
    <property type="project" value="UniProtKB-KW"/>
</dbReference>
<keyword evidence="4" id="KW-0812">Transmembrane</keyword>
<evidence type="ECO:0000256" key="4">
    <source>
        <dbReference type="SAM" id="Phobius"/>
    </source>
</evidence>
<gene>
    <name evidence="7" type="ORF">KJB30_05445</name>
</gene>
<evidence type="ECO:0000313" key="7">
    <source>
        <dbReference type="EMBL" id="MBT1071215.1"/>
    </source>
</evidence>
<keyword evidence="7" id="KW-0418">Kinase</keyword>
<dbReference type="SUPFAM" id="SSF55874">
    <property type="entry name" value="ATPase domain of HSP90 chaperone/DNA topoisomerase II/histidine kinase"/>
    <property type="match status" value="1"/>
</dbReference>
<dbReference type="NCBIfam" id="TIGR00229">
    <property type="entry name" value="sensory_box"/>
    <property type="match status" value="1"/>
</dbReference>
<dbReference type="PROSITE" id="PS50112">
    <property type="entry name" value="PAS"/>
    <property type="match status" value="1"/>
</dbReference>
<keyword evidence="4" id="KW-0472">Membrane</keyword>
<feature type="transmembrane region" description="Helical" evidence="4">
    <location>
        <begin position="62"/>
        <end position="84"/>
    </location>
</feature>
<proteinExistence type="predicted"/>
<dbReference type="RefSeq" id="WP_214296930.1">
    <property type="nucleotide sequence ID" value="NZ_JAHDYS010000004.1"/>
</dbReference>
<dbReference type="EC" id="2.7.13.3" evidence="2"/>
<evidence type="ECO:0000259" key="5">
    <source>
        <dbReference type="PROSITE" id="PS50109"/>
    </source>
</evidence>
<dbReference type="Gene3D" id="3.30.565.10">
    <property type="entry name" value="Histidine kinase-like ATPase, C-terminal domain"/>
    <property type="match status" value="1"/>
</dbReference>
<name>A0ABS5U6B6_9BACT</name>
<evidence type="ECO:0000259" key="6">
    <source>
        <dbReference type="PROSITE" id="PS50112"/>
    </source>
</evidence>
<feature type="transmembrane region" description="Helical" evidence="4">
    <location>
        <begin position="21"/>
        <end position="42"/>
    </location>
</feature>
<feature type="domain" description="Histidine kinase" evidence="5">
    <location>
        <begin position="274"/>
        <end position="489"/>
    </location>
</feature>
<keyword evidence="8" id="KW-1185">Reference proteome</keyword>